<evidence type="ECO:0000313" key="4">
    <source>
        <dbReference type="Proteomes" id="UP000663877"/>
    </source>
</evidence>
<gene>
    <name evidence="1" type="ORF">BJG266_LOCUS5297</name>
    <name evidence="2" type="ORF">QVE165_LOCUS30148</name>
</gene>
<dbReference type="EMBL" id="CAJNOI010000014">
    <property type="protein sequence ID" value="CAF0802828.1"/>
    <property type="molecule type" value="Genomic_DNA"/>
</dbReference>
<evidence type="ECO:0000313" key="1">
    <source>
        <dbReference type="EMBL" id="CAF0802828.1"/>
    </source>
</evidence>
<accession>A0A813SPI7</accession>
<evidence type="ECO:0000313" key="3">
    <source>
        <dbReference type="Proteomes" id="UP000663832"/>
    </source>
</evidence>
<evidence type="ECO:0000313" key="2">
    <source>
        <dbReference type="EMBL" id="CAF1281096.1"/>
    </source>
</evidence>
<reference evidence="1" key="1">
    <citation type="submission" date="2021-02" db="EMBL/GenBank/DDBJ databases">
        <authorList>
            <person name="Nowell W R."/>
        </authorList>
    </citation>
    <scope>NUCLEOTIDE SEQUENCE</scope>
</reference>
<proteinExistence type="predicted"/>
<name>A0A813SPI7_9BILA</name>
<dbReference type="Proteomes" id="UP000663832">
    <property type="component" value="Unassembled WGS sequence"/>
</dbReference>
<keyword evidence="3" id="KW-1185">Reference proteome</keyword>
<dbReference type="Proteomes" id="UP000663877">
    <property type="component" value="Unassembled WGS sequence"/>
</dbReference>
<protein>
    <submittedName>
        <fullName evidence="1">Uncharacterized protein</fullName>
    </submittedName>
</protein>
<dbReference type="AlphaFoldDB" id="A0A813SPI7"/>
<comment type="caution">
    <text evidence="1">The sequence shown here is derived from an EMBL/GenBank/DDBJ whole genome shotgun (WGS) entry which is preliminary data.</text>
</comment>
<dbReference type="EMBL" id="CAJNOM010000248">
    <property type="protein sequence ID" value="CAF1281096.1"/>
    <property type="molecule type" value="Genomic_DNA"/>
</dbReference>
<sequence>MDSVPLKMAVSSLPVTALKKKMMRKTATVAIAPILEQKPESSAINPHHQVMGDSFAPSSVFANNIGTQNYINLATDSPKFSPRFKTQLSILPKSKLIEDKKSTKPVLQCANPSQVRL</sequence>
<organism evidence="1 4">
    <name type="scientific">Adineta steineri</name>
    <dbReference type="NCBI Taxonomy" id="433720"/>
    <lineage>
        <taxon>Eukaryota</taxon>
        <taxon>Metazoa</taxon>
        <taxon>Spiralia</taxon>
        <taxon>Gnathifera</taxon>
        <taxon>Rotifera</taxon>
        <taxon>Eurotatoria</taxon>
        <taxon>Bdelloidea</taxon>
        <taxon>Adinetida</taxon>
        <taxon>Adinetidae</taxon>
        <taxon>Adineta</taxon>
    </lineage>
</organism>